<comment type="caution">
    <text evidence="1">The sequence shown here is derived from an EMBL/GenBank/DDBJ whole genome shotgun (WGS) entry which is preliminary data.</text>
</comment>
<evidence type="ECO:0000313" key="2">
    <source>
        <dbReference type="Proteomes" id="UP000053352"/>
    </source>
</evidence>
<dbReference type="OrthoDB" id="28671at2157"/>
<reference evidence="1 2" key="1">
    <citation type="submission" date="2015-11" db="EMBL/GenBank/DDBJ databases">
        <title>Genome sequence of Pyrodictium occultum PL-19, a marine hyperthermophilic archaeon isolated from Volcano, Italy.</title>
        <authorList>
            <person name="Utturkar S."/>
            <person name="Huber H."/>
            <person name="Leptihn S."/>
            <person name="Brown S."/>
            <person name="Stetter K.O."/>
            <person name="Podar M."/>
        </authorList>
    </citation>
    <scope>NUCLEOTIDE SEQUENCE [LARGE SCALE GENOMIC DNA]</scope>
    <source>
        <strain evidence="1 2">PL-19</strain>
    </source>
</reference>
<accession>A0A0V8RRM8</accession>
<dbReference type="AlphaFoldDB" id="A0A0V8RRM8"/>
<sequence>MNSEAFRLVYEAVVHGRAVEPGELLEECIEAASKNKVLLEFLRAAGVQGRLRALEEARYRLFLEALHLVSRALRGLNYVFFKLRKPARYVPSDIDVLVDPGDAARARRRLERVGFRVEVLEPYTITMRRGRVIVDLYTYPTVGGVVYLDGPRLLEYRELGVFEGLEIPLLERPLEALVAAAHAVYKERLYTLNDYVTLARWGSRTMLRLAEELGCSDAVREALRIHSMVYMGGVLPYRIPLARWLLLLLRKASRDAATRATLPNIARAFEDPRFGELVRSKLLRETY</sequence>
<dbReference type="STRING" id="2309.CF15_08190"/>
<gene>
    <name evidence="1" type="ORF">CF15_08190</name>
</gene>
<dbReference type="EMBL" id="LNTB01000002">
    <property type="protein sequence ID" value="KSW10751.1"/>
    <property type="molecule type" value="Genomic_DNA"/>
</dbReference>
<dbReference type="InterPro" id="IPR039498">
    <property type="entry name" value="NTP_transf_5"/>
</dbReference>
<keyword evidence="2" id="KW-1185">Reference proteome</keyword>
<organism evidence="1 2">
    <name type="scientific">Pyrodictium occultum</name>
    <dbReference type="NCBI Taxonomy" id="2309"/>
    <lineage>
        <taxon>Archaea</taxon>
        <taxon>Thermoproteota</taxon>
        <taxon>Thermoprotei</taxon>
        <taxon>Desulfurococcales</taxon>
        <taxon>Pyrodictiaceae</taxon>
        <taxon>Pyrodictium</taxon>
    </lineage>
</organism>
<evidence type="ECO:0008006" key="3">
    <source>
        <dbReference type="Google" id="ProtNLM"/>
    </source>
</evidence>
<name>A0A0V8RRM8_PYROC</name>
<dbReference type="RefSeq" id="WP_058371517.1">
    <property type="nucleotide sequence ID" value="NZ_LNTB01000002.1"/>
</dbReference>
<dbReference type="Proteomes" id="UP000053352">
    <property type="component" value="Unassembled WGS sequence"/>
</dbReference>
<proteinExistence type="predicted"/>
<protein>
    <recommendedName>
        <fullName evidence="3">Nucleotidyltransferase family protein</fullName>
    </recommendedName>
</protein>
<evidence type="ECO:0000313" key="1">
    <source>
        <dbReference type="EMBL" id="KSW10751.1"/>
    </source>
</evidence>
<dbReference type="Pfam" id="PF14907">
    <property type="entry name" value="NTP_transf_5"/>
    <property type="match status" value="1"/>
</dbReference>